<dbReference type="Gene3D" id="3.40.1190.20">
    <property type="match status" value="1"/>
</dbReference>
<comment type="similarity">
    <text evidence="3">In the C-terminal section; belongs to the NnrD/CARKD family.</text>
</comment>
<evidence type="ECO:0000256" key="3">
    <source>
        <dbReference type="ARBA" id="ARBA00009524"/>
    </source>
</evidence>
<dbReference type="Pfam" id="PF03853">
    <property type="entry name" value="YjeF_N"/>
    <property type="match status" value="1"/>
</dbReference>
<evidence type="ECO:0000256" key="12">
    <source>
        <dbReference type="HAMAP-Rule" id="MF_01965"/>
    </source>
</evidence>
<keyword evidence="16" id="KW-1185">Reference proteome</keyword>
<comment type="subunit">
    <text evidence="12">Homotetramer.</text>
</comment>
<organism evidence="15 16">
    <name type="scientific">Parahalioglobus pacificus</name>
    <dbReference type="NCBI Taxonomy" id="930806"/>
    <lineage>
        <taxon>Bacteria</taxon>
        <taxon>Pseudomonadati</taxon>
        <taxon>Pseudomonadota</taxon>
        <taxon>Gammaproteobacteria</taxon>
        <taxon>Cellvibrionales</taxon>
        <taxon>Halieaceae</taxon>
        <taxon>Parahalioglobus</taxon>
    </lineage>
</organism>
<comment type="function">
    <text evidence="12">Catalyzes the dehydration of the S-form of NAD(P)HX at the expense of ADP, which is converted to AMP. Together with NAD(P)HX epimerase, which catalyzes the epimerization of the S- and R-forms, the enzyme allows the repair of both epimers of NAD(P)HX, a damaged form of NAD(P)H that is a result of enzymatic or heat-dependent hydration.</text>
</comment>
<evidence type="ECO:0000313" key="15">
    <source>
        <dbReference type="EMBL" id="GHD38870.1"/>
    </source>
</evidence>
<comment type="catalytic activity">
    <reaction evidence="11 12">
        <text>(6S)-NADPHX + ADP = AMP + phosphate + NADPH + H(+)</text>
        <dbReference type="Rhea" id="RHEA:32235"/>
        <dbReference type="ChEBI" id="CHEBI:15378"/>
        <dbReference type="ChEBI" id="CHEBI:43474"/>
        <dbReference type="ChEBI" id="CHEBI:57783"/>
        <dbReference type="ChEBI" id="CHEBI:64076"/>
        <dbReference type="ChEBI" id="CHEBI:456215"/>
        <dbReference type="ChEBI" id="CHEBI:456216"/>
        <dbReference type="EC" id="4.2.1.136"/>
    </reaction>
</comment>
<evidence type="ECO:0000256" key="2">
    <source>
        <dbReference type="ARBA" id="ARBA00006001"/>
    </source>
</evidence>
<evidence type="ECO:0000256" key="5">
    <source>
        <dbReference type="ARBA" id="ARBA00022840"/>
    </source>
</evidence>
<keyword evidence="7 12" id="KW-0520">NAD</keyword>
<dbReference type="Pfam" id="PF01256">
    <property type="entry name" value="Carb_kinase"/>
    <property type="match status" value="1"/>
</dbReference>
<dbReference type="SUPFAM" id="SSF64153">
    <property type="entry name" value="YjeF N-terminal domain-like"/>
    <property type="match status" value="1"/>
</dbReference>
<feature type="domain" description="YjeF N-terminal" evidence="14">
    <location>
        <begin position="1"/>
        <end position="134"/>
    </location>
</feature>
<feature type="domain" description="YjeF C-terminal" evidence="13">
    <location>
        <begin position="144"/>
        <end position="411"/>
    </location>
</feature>
<sequence length="411" mass="41353">MLELGDSQKIQSDARKARDLALDAGVPSVPYVDGCLEGDGILVDAMLGTGLGGDVRPVYASAFEAVNAAGLPVLAVDVPSGLCADTGRILGSAVTADITVTFIALKRGLFTLDGPDCVGELEFADLAVPDTAHDCVAPDVWRLDLDTLLAELPPRPATAHKGHCGSVLVIGGDEGMGGASLMAAEAALRCGAGLVRLATREQHVAAAIARIPEIMAHGVAGATDVRKLIDASDVLVVGPGLGQSEWSKACLQVALQAQKPCVLDADALNVLASGDVQSADLSDSVLTPHPGEAARLLGCAVGEIQTDRFAAATALTSKLGATVVLKGNGTLVASQKGIGLCDYGNPGMASGGMGDVLSGVLGALIAQGLAADDAAPLGVCLHSAAADIAALDGERGLLATDLIPVMRELLD</sequence>
<evidence type="ECO:0000256" key="6">
    <source>
        <dbReference type="ARBA" id="ARBA00022857"/>
    </source>
</evidence>
<feature type="binding site" evidence="12">
    <location>
        <begin position="326"/>
        <end position="330"/>
    </location>
    <ligand>
        <name>AMP</name>
        <dbReference type="ChEBI" id="CHEBI:456215"/>
    </ligand>
</feature>
<feature type="binding site" evidence="12">
    <location>
        <position position="179"/>
    </location>
    <ligand>
        <name>(6S)-NADPHX</name>
        <dbReference type="ChEBI" id="CHEBI:64076"/>
    </ligand>
</feature>
<dbReference type="PROSITE" id="PS51383">
    <property type="entry name" value="YJEF_C_3"/>
    <property type="match status" value="1"/>
</dbReference>
<dbReference type="PANTHER" id="PTHR12592:SF0">
    <property type="entry name" value="ATP-DEPENDENT (S)-NAD(P)H-HYDRATE DEHYDRATASE"/>
    <property type="match status" value="1"/>
</dbReference>
<dbReference type="HAMAP" id="MF_01965">
    <property type="entry name" value="NADHX_dehydratase"/>
    <property type="match status" value="1"/>
</dbReference>
<accession>A0A918XLY6</accession>
<comment type="cofactor">
    <cofactor evidence="12">
        <name>Mg(2+)</name>
        <dbReference type="ChEBI" id="CHEBI:18420"/>
    </cofactor>
</comment>
<dbReference type="Proteomes" id="UP000644693">
    <property type="component" value="Unassembled WGS sequence"/>
</dbReference>
<evidence type="ECO:0000259" key="13">
    <source>
        <dbReference type="PROSITE" id="PS51383"/>
    </source>
</evidence>
<evidence type="ECO:0000256" key="10">
    <source>
        <dbReference type="ARBA" id="ARBA00048238"/>
    </source>
</evidence>
<dbReference type="PROSITE" id="PS01050">
    <property type="entry name" value="YJEF_C_2"/>
    <property type="match status" value="1"/>
</dbReference>
<keyword evidence="6 12" id="KW-0521">NADP</keyword>
<reference evidence="15" key="1">
    <citation type="journal article" date="2014" name="Int. J. Syst. Evol. Microbiol.">
        <title>Complete genome sequence of Corynebacterium casei LMG S-19264T (=DSM 44701T), isolated from a smear-ripened cheese.</title>
        <authorList>
            <consortium name="US DOE Joint Genome Institute (JGI-PGF)"/>
            <person name="Walter F."/>
            <person name="Albersmeier A."/>
            <person name="Kalinowski J."/>
            <person name="Ruckert C."/>
        </authorList>
    </citation>
    <scope>NUCLEOTIDE SEQUENCE</scope>
    <source>
        <strain evidence="15">KCTC 23430</strain>
    </source>
</reference>
<keyword evidence="5 12" id="KW-0067">ATP-binding</keyword>
<dbReference type="Gene3D" id="3.40.50.10260">
    <property type="entry name" value="YjeF N-terminal domain"/>
    <property type="match status" value="1"/>
</dbReference>
<dbReference type="InterPro" id="IPR000631">
    <property type="entry name" value="CARKD"/>
</dbReference>
<evidence type="ECO:0000256" key="4">
    <source>
        <dbReference type="ARBA" id="ARBA00022741"/>
    </source>
</evidence>
<evidence type="ECO:0000313" key="16">
    <source>
        <dbReference type="Proteomes" id="UP000644693"/>
    </source>
</evidence>
<dbReference type="EMBL" id="BMYM01000004">
    <property type="protein sequence ID" value="GHD38870.1"/>
    <property type="molecule type" value="Genomic_DNA"/>
</dbReference>
<comment type="function">
    <text evidence="9">Bifunctional enzyme that catalyzes the epimerization of the S- and R-forms of NAD(P)HX and the dehydration of the S-form of NAD(P)HX at the expense of ADP, which is converted to AMP. This allows the repair of both epimers of NAD(P)HX, a damaged form of NAD(P)H that is a result of enzymatic or heat-dependent hydration.</text>
</comment>
<feature type="binding site" evidence="12">
    <location>
        <position position="240"/>
    </location>
    <ligand>
        <name>(6S)-NADPHX</name>
        <dbReference type="ChEBI" id="CHEBI:64076"/>
    </ligand>
</feature>
<dbReference type="InterPro" id="IPR017953">
    <property type="entry name" value="Carbohydrate_kinase_pred_CS"/>
</dbReference>
<dbReference type="EC" id="4.2.1.136" evidence="12"/>
<evidence type="ECO:0000256" key="11">
    <source>
        <dbReference type="ARBA" id="ARBA00049209"/>
    </source>
</evidence>
<dbReference type="InterPro" id="IPR029056">
    <property type="entry name" value="Ribokinase-like"/>
</dbReference>
<evidence type="ECO:0000256" key="7">
    <source>
        <dbReference type="ARBA" id="ARBA00023027"/>
    </source>
</evidence>
<gene>
    <name evidence="12" type="primary">nnrD</name>
    <name evidence="15" type="ORF">GCM10007053_29850</name>
</gene>
<dbReference type="PANTHER" id="PTHR12592">
    <property type="entry name" value="ATP-DEPENDENT (S)-NAD(P)H-HYDRATE DEHYDRATASE FAMILY MEMBER"/>
    <property type="match status" value="1"/>
</dbReference>
<keyword evidence="8 12" id="KW-0456">Lyase</keyword>
<dbReference type="PROSITE" id="PS51385">
    <property type="entry name" value="YJEF_N"/>
    <property type="match status" value="1"/>
</dbReference>
<feature type="binding site" evidence="12">
    <location>
        <position position="289"/>
    </location>
    <ligand>
        <name>(6S)-NADPHX</name>
        <dbReference type="ChEBI" id="CHEBI:64076"/>
    </ligand>
</feature>
<comment type="cofactor">
    <cofactor evidence="1">
        <name>K(+)</name>
        <dbReference type="ChEBI" id="CHEBI:29103"/>
    </cofactor>
</comment>
<dbReference type="GO" id="GO:0005524">
    <property type="term" value="F:ATP binding"/>
    <property type="evidence" value="ECO:0007669"/>
    <property type="project" value="UniProtKB-KW"/>
</dbReference>
<dbReference type="CDD" id="cd01171">
    <property type="entry name" value="YXKO-related"/>
    <property type="match status" value="1"/>
</dbReference>
<evidence type="ECO:0000259" key="14">
    <source>
        <dbReference type="PROSITE" id="PS51385"/>
    </source>
</evidence>
<dbReference type="GO" id="GO:0052855">
    <property type="term" value="F:ADP-dependent NAD(P)H-hydrate dehydratase activity"/>
    <property type="evidence" value="ECO:0007669"/>
    <property type="project" value="UniProtKB-UniRule"/>
</dbReference>
<dbReference type="GO" id="GO:0052856">
    <property type="term" value="F:NAD(P)HX epimerase activity"/>
    <property type="evidence" value="ECO:0007669"/>
    <property type="project" value="TreeGrafter"/>
</dbReference>
<evidence type="ECO:0000256" key="8">
    <source>
        <dbReference type="ARBA" id="ARBA00023239"/>
    </source>
</evidence>
<keyword evidence="4 12" id="KW-0547">Nucleotide-binding</keyword>
<comment type="similarity">
    <text evidence="2">In the N-terminal section; belongs to the NnrE/AIBP family.</text>
</comment>
<evidence type="ECO:0000256" key="1">
    <source>
        <dbReference type="ARBA" id="ARBA00001958"/>
    </source>
</evidence>
<dbReference type="AlphaFoldDB" id="A0A918XLY6"/>
<dbReference type="NCBIfam" id="TIGR00196">
    <property type="entry name" value="yjeF_cterm"/>
    <property type="match status" value="1"/>
</dbReference>
<feature type="binding site" evidence="12">
    <location>
        <position position="355"/>
    </location>
    <ligand>
        <name>(6S)-NADPHX</name>
        <dbReference type="ChEBI" id="CHEBI:64076"/>
    </ligand>
</feature>
<evidence type="ECO:0000256" key="9">
    <source>
        <dbReference type="ARBA" id="ARBA00025153"/>
    </source>
</evidence>
<feature type="binding site" evidence="12">
    <location>
        <position position="354"/>
    </location>
    <ligand>
        <name>AMP</name>
        <dbReference type="ChEBI" id="CHEBI:456215"/>
    </ligand>
</feature>
<protein>
    <recommendedName>
        <fullName evidence="12">ADP-dependent (S)-NAD(P)H-hydrate dehydratase</fullName>
        <ecNumber evidence="12">4.2.1.136</ecNumber>
    </recommendedName>
    <alternativeName>
        <fullName evidence="12">ADP-dependent NAD(P)HX dehydratase</fullName>
    </alternativeName>
</protein>
<proteinExistence type="inferred from homology"/>
<dbReference type="SUPFAM" id="SSF53613">
    <property type="entry name" value="Ribokinase-like"/>
    <property type="match status" value="1"/>
</dbReference>
<comment type="caution">
    <text evidence="15">The sequence shown here is derived from an EMBL/GenBank/DDBJ whole genome shotgun (WGS) entry which is preliminary data.</text>
</comment>
<dbReference type="GO" id="GO:0046496">
    <property type="term" value="P:nicotinamide nucleotide metabolic process"/>
    <property type="evidence" value="ECO:0007669"/>
    <property type="project" value="UniProtKB-UniRule"/>
</dbReference>
<reference evidence="15" key="2">
    <citation type="submission" date="2020-09" db="EMBL/GenBank/DDBJ databases">
        <authorList>
            <person name="Sun Q."/>
            <person name="Kim S."/>
        </authorList>
    </citation>
    <scope>NUCLEOTIDE SEQUENCE</scope>
    <source>
        <strain evidence="15">KCTC 23430</strain>
    </source>
</reference>
<comment type="catalytic activity">
    <reaction evidence="10 12">
        <text>(6S)-NADHX + ADP = AMP + phosphate + NADH + H(+)</text>
        <dbReference type="Rhea" id="RHEA:32223"/>
        <dbReference type="ChEBI" id="CHEBI:15378"/>
        <dbReference type="ChEBI" id="CHEBI:43474"/>
        <dbReference type="ChEBI" id="CHEBI:57945"/>
        <dbReference type="ChEBI" id="CHEBI:64074"/>
        <dbReference type="ChEBI" id="CHEBI:456215"/>
        <dbReference type="ChEBI" id="CHEBI:456216"/>
        <dbReference type="EC" id="4.2.1.136"/>
    </reaction>
</comment>
<dbReference type="GO" id="GO:0110051">
    <property type="term" value="P:metabolite repair"/>
    <property type="evidence" value="ECO:0007669"/>
    <property type="project" value="TreeGrafter"/>
</dbReference>
<name>A0A918XLY6_9GAMM</name>
<dbReference type="InterPro" id="IPR036652">
    <property type="entry name" value="YjeF_N_dom_sf"/>
</dbReference>
<dbReference type="InterPro" id="IPR004443">
    <property type="entry name" value="YjeF_N_dom"/>
</dbReference>
<comment type="similarity">
    <text evidence="12">Belongs to the NnrD/CARKD family.</text>
</comment>